<keyword evidence="1" id="KW-0812">Transmembrane</keyword>
<feature type="transmembrane region" description="Helical" evidence="1">
    <location>
        <begin position="70"/>
        <end position="88"/>
    </location>
</feature>
<protein>
    <recommendedName>
        <fullName evidence="2">THH1/TOM1/TOM3 domain-containing protein</fullName>
    </recommendedName>
</protein>
<keyword evidence="1" id="KW-1133">Transmembrane helix</keyword>
<name>A0A4P1RG26_LUPAN</name>
<dbReference type="Proteomes" id="UP000188354">
    <property type="component" value="Chromosome LG06"/>
</dbReference>
<gene>
    <name evidence="3" type="ORF">TanjilG_27977</name>
</gene>
<feature type="domain" description="THH1/TOM1/TOM3" evidence="2">
    <location>
        <begin position="45"/>
        <end position="88"/>
    </location>
</feature>
<organism evidence="3 4">
    <name type="scientific">Lupinus angustifolius</name>
    <name type="common">Narrow-leaved blue lupine</name>
    <dbReference type="NCBI Taxonomy" id="3871"/>
    <lineage>
        <taxon>Eukaryota</taxon>
        <taxon>Viridiplantae</taxon>
        <taxon>Streptophyta</taxon>
        <taxon>Embryophyta</taxon>
        <taxon>Tracheophyta</taxon>
        <taxon>Spermatophyta</taxon>
        <taxon>Magnoliopsida</taxon>
        <taxon>eudicotyledons</taxon>
        <taxon>Gunneridae</taxon>
        <taxon>Pentapetalae</taxon>
        <taxon>rosids</taxon>
        <taxon>fabids</taxon>
        <taxon>Fabales</taxon>
        <taxon>Fabaceae</taxon>
        <taxon>Papilionoideae</taxon>
        <taxon>50 kb inversion clade</taxon>
        <taxon>genistoids sensu lato</taxon>
        <taxon>core genistoids</taxon>
        <taxon>Genisteae</taxon>
        <taxon>Lupinus</taxon>
    </lineage>
</organism>
<reference evidence="3 4" key="1">
    <citation type="journal article" date="2017" name="Plant Biotechnol. J.">
        <title>A comprehensive draft genome sequence for lupin (Lupinus angustifolius), an emerging health food: insights into plant-microbe interactions and legume evolution.</title>
        <authorList>
            <person name="Hane J.K."/>
            <person name="Ming Y."/>
            <person name="Kamphuis L.G."/>
            <person name="Nelson M.N."/>
            <person name="Garg G."/>
            <person name="Atkins C.A."/>
            <person name="Bayer P.E."/>
            <person name="Bravo A."/>
            <person name="Bringans S."/>
            <person name="Cannon S."/>
            <person name="Edwards D."/>
            <person name="Foley R."/>
            <person name="Gao L.L."/>
            <person name="Harrison M.J."/>
            <person name="Huang W."/>
            <person name="Hurgobin B."/>
            <person name="Li S."/>
            <person name="Liu C.W."/>
            <person name="McGrath A."/>
            <person name="Morahan G."/>
            <person name="Murray J."/>
            <person name="Weller J."/>
            <person name="Jian J."/>
            <person name="Singh K.B."/>
        </authorList>
    </citation>
    <scope>NUCLEOTIDE SEQUENCE [LARGE SCALE GENOMIC DNA]</scope>
    <source>
        <strain evidence="4">cv. Tanjil</strain>
        <tissue evidence="3">Whole plant</tissue>
    </source>
</reference>
<evidence type="ECO:0000313" key="3">
    <source>
        <dbReference type="EMBL" id="OIW10226.1"/>
    </source>
</evidence>
<evidence type="ECO:0000256" key="1">
    <source>
        <dbReference type="SAM" id="Phobius"/>
    </source>
</evidence>
<dbReference type="Pfam" id="PF06454">
    <property type="entry name" value="THH1_TOM1-3_dom"/>
    <property type="match status" value="1"/>
</dbReference>
<keyword evidence="4" id="KW-1185">Reference proteome</keyword>
<dbReference type="Gramene" id="OIW10226">
    <property type="protein sequence ID" value="OIW10226"/>
    <property type="gene ID" value="TanjilG_27977"/>
</dbReference>
<keyword evidence="1" id="KW-0472">Membrane</keyword>
<dbReference type="EMBL" id="CM007366">
    <property type="protein sequence ID" value="OIW10226.1"/>
    <property type="molecule type" value="Genomic_DNA"/>
</dbReference>
<dbReference type="AlphaFoldDB" id="A0A4P1RG26"/>
<proteinExistence type="predicted"/>
<evidence type="ECO:0000313" key="4">
    <source>
        <dbReference type="Proteomes" id="UP000188354"/>
    </source>
</evidence>
<accession>A0A4P1RG26</accession>
<sequence>MSVSRAATGVEASKLFLAGTRAGAYGGSWSSVFLYLYIACLVLGEIYHRAFIWIYMSVSRATAGVEASKLFLAAISFVAALGFLLYGGS</sequence>
<evidence type="ECO:0000259" key="2">
    <source>
        <dbReference type="Pfam" id="PF06454"/>
    </source>
</evidence>
<dbReference type="InterPro" id="IPR009457">
    <property type="entry name" value="THH1/TOM1/TOM3_dom"/>
</dbReference>